<keyword evidence="10" id="KW-1185">Reference proteome</keyword>
<dbReference type="EC" id="3.1.26.11" evidence="8"/>
<evidence type="ECO:0000256" key="3">
    <source>
        <dbReference type="ARBA" id="ARBA00022722"/>
    </source>
</evidence>
<proteinExistence type="inferred from homology"/>
<dbReference type="EMBL" id="JBAWKS010000001">
    <property type="protein sequence ID" value="MEI4550389.1"/>
    <property type="molecule type" value="Genomic_DNA"/>
</dbReference>
<comment type="caution">
    <text evidence="9">The sequence shown here is derived from an EMBL/GenBank/DDBJ whole genome shotgun (WGS) entry which is preliminary data.</text>
</comment>
<keyword evidence="3 8" id="KW-0540">Nuclease</keyword>
<sequence length="317" mass="35457">MKIHFLGTSSACPSINRNVSATAVSFDSTKSWLLVDCGEGTQHQILKSELASYHLSVILITHLHGDHCYGLPGLIASISLAGRKEPVHLVAPKAVIDFVLSTLKFTQMETGFELIYCEIEALEHALDFSFCQVSIHPLKHRVPSVAFKITERNIPRKLHLDKLANDGVATGSHYNLLQKGQNVEYQGKLLRAEEYTFLSWQPRKVIICGDNEKPALLSNAVEDIDLLVHEATFTHSDLHKVGMHTGHSDAKRIAEFAELYHIPRLALFHFSSRYHGEGMLEPLENEAKSHYNGELTLAFDGLVVEIDKQKRELSDLS</sequence>
<dbReference type="HAMAP" id="MF_01818">
    <property type="entry name" value="RNase_Z_BN"/>
    <property type="match status" value="1"/>
</dbReference>
<dbReference type="PANTHER" id="PTHR46018">
    <property type="entry name" value="ZINC PHOSPHODIESTERASE ELAC PROTEIN 1"/>
    <property type="match status" value="1"/>
</dbReference>
<dbReference type="RefSeq" id="WP_336435601.1">
    <property type="nucleotide sequence ID" value="NZ_JBAWKS010000001.1"/>
</dbReference>
<evidence type="ECO:0000256" key="2">
    <source>
        <dbReference type="ARBA" id="ARBA00022694"/>
    </source>
</evidence>
<dbReference type="InterPro" id="IPR013471">
    <property type="entry name" value="RNase_Z/BN"/>
</dbReference>
<evidence type="ECO:0000256" key="6">
    <source>
        <dbReference type="ARBA" id="ARBA00022801"/>
    </source>
</evidence>
<feature type="binding site" evidence="8">
    <location>
        <position position="210"/>
    </location>
    <ligand>
        <name>Zn(2+)</name>
        <dbReference type="ChEBI" id="CHEBI:29105"/>
        <label>2</label>
        <note>catalytic</note>
    </ligand>
</feature>
<dbReference type="CDD" id="cd07717">
    <property type="entry name" value="RNaseZ_ZiPD-like_MBL-fold"/>
    <property type="match status" value="1"/>
</dbReference>
<organism evidence="9 10">
    <name type="scientific">Pseudoalteromonas spongiae</name>
    <dbReference type="NCBI Taxonomy" id="298657"/>
    <lineage>
        <taxon>Bacteria</taxon>
        <taxon>Pseudomonadati</taxon>
        <taxon>Pseudomonadota</taxon>
        <taxon>Gammaproteobacteria</taxon>
        <taxon>Alteromonadales</taxon>
        <taxon>Pseudoalteromonadaceae</taxon>
        <taxon>Pseudoalteromonas</taxon>
    </lineage>
</organism>
<keyword evidence="7 8" id="KW-0862">Zinc</keyword>
<gene>
    <name evidence="8" type="primary">rnz</name>
    <name evidence="9" type="ORF">WAE96_12000</name>
</gene>
<feature type="binding site" evidence="8">
    <location>
        <position position="64"/>
    </location>
    <ligand>
        <name>Zn(2+)</name>
        <dbReference type="ChEBI" id="CHEBI:29105"/>
        <label>1</label>
        <note>catalytic</note>
    </ligand>
</feature>
<dbReference type="Proteomes" id="UP001382455">
    <property type="component" value="Unassembled WGS sequence"/>
</dbReference>
<feature type="binding site" evidence="8">
    <location>
        <position position="269"/>
    </location>
    <ligand>
        <name>Zn(2+)</name>
        <dbReference type="ChEBI" id="CHEBI:29105"/>
        <label>2</label>
        <note>catalytic</note>
    </ligand>
</feature>
<feature type="active site" description="Proton acceptor" evidence="8">
    <location>
        <position position="66"/>
    </location>
</feature>
<feature type="binding site" evidence="8">
    <location>
        <position position="140"/>
    </location>
    <ligand>
        <name>Zn(2+)</name>
        <dbReference type="ChEBI" id="CHEBI:29105"/>
        <label>1</label>
        <note>catalytic</note>
    </ligand>
</feature>
<feature type="binding site" evidence="8">
    <location>
        <position position="210"/>
    </location>
    <ligand>
        <name>Zn(2+)</name>
        <dbReference type="ChEBI" id="CHEBI:29105"/>
        <label>1</label>
        <note>catalytic</note>
    </ligand>
</feature>
<keyword evidence="4 8" id="KW-0479">Metal-binding</keyword>
<dbReference type="InterPro" id="IPR036866">
    <property type="entry name" value="RibonucZ/Hydroxyglut_hydro"/>
</dbReference>
<evidence type="ECO:0000256" key="7">
    <source>
        <dbReference type="ARBA" id="ARBA00022833"/>
    </source>
</evidence>
<dbReference type="PANTHER" id="PTHR46018:SF2">
    <property type="entry name" value="ZINC PHOSPHODIESTERASE ELAC PROTEIN 1"/>
    <property type="match status" value="1"/>
</dbReference>
<comment type="similarity">
    <text evidence="8">Belongs to the RNase Z family.</text>
</comment>
<feature type="binding site" evidence="8">
    <location>
        <position position="66"/>
    </location>
    <ligand>
        <name>Zn(2+)</name>
        <dbReference type="ChEBI" id="CHEBI:29105"/>
        <label>2</label>
        <note>catalytic</note>
    </ligand>
</feature>
<name>A0ABU8ETU1_9GAMM</name>
<feature type="binding site" evidence="8">
    <location>
        <position position="67"/>
    </location>
    <ligand>
        <name>Zn(2+)</name>
        <dbReference type="ChEBI" id="CHEBI:29105"/>
        <label>2</label>
        <note>catalytic</note>
    </ligand>
</feature>
<protein>
    <recommendedName>
        <fullName evidence="8">Ribonuclease Z</fullName>
        <shortName evidence="8">RNase Z</shortName>
        <ecNumber evidence="8">3.1.26.11</ecNumber>
    </recommendedName>
    <alternativeName>
        <fullName evidence="8">tRNA 3 endonuclease</fullName>
    </alternativeName>
    <alternativeName>
        <fullName evidence="8">tRNase Z</fullName>
    </alternativeName>
</protein>
<keyword evidence="6 8" id="KW-0378">Hydrolase</keyword>
<comment type="function">
    <text evidence="8">Zinc phosphodiesterase, which displays some tRNA 3'-processing endonuclease activity. Probably involved in tRNA maturation, by removing a 3'-trailer from precursor tRNA.</text>
</comment>
<feature type="binding site" evidence="8">
    <location>
        <position position="62"/>
    </location>
    <ligand>
        <name>Zn(2+)</name>
        <dbReference type="ChEBI" id="CHEBI:29105"/>
        <label>1</label>
        <note>catalytic</note>
    </ligand>
</feature>
<evidence type="ECO:0000313" key="10">
    <source>
        <dbReference type="Proteomes" id="UP001382455"/>
    </source>
</evidence>
<evidence type="ECO:0000256" key="4">
    <source>
        <dbReference type="ARBA" id="ARBA00022723"/>
    </source>
</evidence>
<evidence type="ECO:0000313" key="9">
    <source>
        <dbReference type="EMBL" id="MEI4550389.1"/>
    </source>
</evidence>
<keyword evidence="2 8" id="KW-0819">tRNA processing</keyword>
<comment type="subunit">
    <text evidence="1 8">Homodimer.</text>
</comment>
<comment type="catalytic activity">
    <reaction evidence="8">
        <text>Endonucleolytic cleavage of RNA, removing extra 3' nucleotides from tRNA precursor, generating 3' termini of tRNAs. A 3'-hydroxy group is left at the tRNA terminus and a 5'-phosphoryl group is left at the trailer molecule.</text>
        <dbReference type="EC" id="3.1.26.11"/>
    </reaction>
</comment>
<accession>A0ABU8ETU1</accession>
<dbReference type="Gene3D" id="3.60.15.10">
    <property type="entry name" value="Ribonuclease Z/Hydroxyacylglutathione hydrolase-like"/>
    <property type="match status" value="1"/>
</dbReference>
<reference evidence="9 10" key="1">
    <citation type="submission" date="2023-12" db="EMBL/GenBank/DDBJ databases">
        <title>Friends and Foes: Symbiotic and Algicidal bacterial influence on Karenia brevis blooms.</title>
        <authorList>
            <person name="Fei C."/>
            <person name="Mohamed A.R."/>
            <person name="Booker A."/>
            <person name="Arshad M."/>
            <person name="Klass S."/>
            <person name="Ahn S."/>
            <person name="Gilbert P.M."/>
            <person name="Heil C.A."/>
            <person name="Martinez J.M."/>
            <person name="Amin S.A."/>
        </authorList>
    </citation>
    <scope>NUCLEOTIDE SEQUENCE [LARGE SCALE GENOMIC DNA]</scope>
    <source>
        <strain evidence="9 10">CE15</strain>
    </source>
</reference>
<evidence type="ECO:0000256" key="8">
    <source>
        <dbReference type="HAMAP-Rule" id="MF_01818"/>
    </source>
</evidence>
<dbReference type="Pfam" id="PF23023">
    <property type="entry name" value="Anti-Pycsar_Apyc1"/>
    <property type="match status" value="1"/>
</dbReference>
<comment type="cofactor">
    <cofactor evidence="8">
        <name>Zn(2+)</name>
        <dbReference type="ChEBI" id="CHEBI:29105"/>
    </cofactor>
    <text evidence="8">Binds 2 Zn(2+) ions.</text>
</comment>
<dbReference type="SUPFAM" id="SSF56281">
    <property type="entry name" value="Metallo-hydrolase/oxidoreductase"/>
    <property type="match status" value="1"/>
</dbReference>
<evidence type="ECO:0000256" key="5">
    <source>
        <dbReference type="ARBA" id="ARBA00022759"/>
    </source>
</evidence>
<keyword evidence="5 8" id="KW-0255">Endonuclease</keyword>
<evidence type="ECO:0000256" key="1">
    <source>
        <dbReference type="ARBA" id="ARBA00011738"/>
    </source>
</evidence>